<dbReference type="InterPro" id="IPR046985">
    <property type="entry name" value="IP5"/>
</dbReference>
<feature type="domain" description="Inositol polyphosphate-related phosphatase" evidence="1">
    <location>
        <begin position="25"/>
        <end position="406"/>
    </location>
</feature>
<dbReference type="Pfam" id="PF22669">
    <property type="entry name" value="Exo_endo_phos2"/>
    <property type="match status" value="1"/>
</dbReference>
<proteinExistence type="predicted"/>
<dbReference type="GO" id="GO:0046856">
    <property type="term" value="P:phosphatidylinositol dephosphorylation"/>
    <property type="evidence" value="ECO:0007669"/>
    <property type="project" value="InterPro"/>
</dbReference>
<dbReference type="Gene3D" id="3.60.10.10">
    <property type="entry name" value="Endonuclease/exonuclease/phosphatase"/>
    <property type="match status" value="1"/>
</dbReference>
<dbReference type="PANTHER" id="PTHR11200">
    <property type="entry name" value="INOSITOL 5-PHOSPHATASE"/>
    <property type="match status" value="1"/>
</dbReference>
<dbReference type="SMART" id="SM00128">
    <property type="entry name" value="IPPc"/>
    <property type="match status" value="1"/>
</dbReference>
<dbReference type="EMBL" id="MK500567">
    <property type="protein sequence ID" value="QBK92016.1"/>
    <property type="molecule type" value="Genomic_DNA"/>
</dbReference>
<dbReference type="SUPFAM" id="SSF56219">
    <property type="entry name" value="DNase I-like"/>
    <property type="match status" value="1"/>
</dbReference>
<evidence type="ECO:0000259" key="1">
    <source>
        <dbReference type="SMART" id="SM00128"/>
    </source>
</evidence>
<sequence>MNSVPLRSKASLELVPRSIETEAFESVKILIFSWNHQAIRIGESVVPERKIEWSVSYFYESHPPDFFPNVEAILQSYDPDIAVFGSQEDAIPGSYFHSDFLPQKMAQLHYNLQKRTRLMGLGIETYKALKTFDFKLRGLRLSIYTKPYLTGIIELEERNMRDFLGEKGQTWANCSLPFLQSKGAVASYLKIPGMAPMVFICAHLPFDADSIKQAFLCHDASIRGKAVERCNASFNYLLQELVFNVKLEEFTSFEEKTDIGHIFFFGDLNYRVFSLQRGIEDKFLGANEETLRDLFLTYDELHQELEKGRIRMDFKEGVQNQGPLFLPTCKMRKPRVDPKDATDIQDLFNTGEGHRKPSWCDRLLHCDRKDSRYHIICDHYNRLDEGETMKKSDHAAVLGLYRLEKK</sequence>
<dbReference type="InterPro" id="IPR000300">
    <property type="entry name" value="IPPc"/>
</dbReference>
<protein>
    <recommendedName>
        <fullName evidence="1">Inositol polyphosphate-related phosphatase domain-containing protein</fullName>
    </recommendedName>
</protein>
<dbReference type="PANTHER" id="PTHR11200:SF275">
    <property type="entry name" value="LD06095P"/>
    <property type="match status" value="1"/>
</dbReference>
<accession>A0A481Z8U2</accession>
<gene>
    <name evidence="2" type="ORF">LCPAC304_03590</name>
</gene>
<organism evidence="2">
    <name type="scientific">Pithovirus LCPAC304</name>
    <dbReference type="NCBI Taxonomy" id="2506594"/>
    <lineage>
        <taxon>Viruses</taxon>
        <taxon>Pithoviruses</taxon>
    </lineage>
</organism>
<evidence type="ECO:0000313" key="2">
    <source>
        <dbReference type="EMBL" id="QBK92016.1"/>
    </source>
</evidence>
<dbReference type="GO" id="GO:0004439">
    <property type="term" value="F:phosphatidylinositol-4,5-bisphosphate 5-phosphatase activity"/>
    <property type="evidence" value="ECO:0007669"/>
    <property type="project" value="TreeGrafter"/>
</dbReference>
<reference evidence="2" key="1">
    <citation type="journal article" date="2019" name="MBio">
        <title>Virus Genomes from Deep Sea Sediments Expand the Ocean Megavirome and Support Independent Origins of Viral Gigantism.</title>
        <authorList>
            <person name="Backstrom D."/>
            <person name="Yutin N."/>
            <person name="Jorgensen S.L."/>
            <person name="Dharamshi J."/>
            <person name="Homa F."/>
            <person name="Zaremba-Niedwiedzka K."/>
            <person name="Spang A."/>
            <person name="Wolf Y.I."/>
            <person name="Koonin E.V."/>
            <person name="Ettema T.J."/>
        </authorList>
    </citation>
    <scope>NUCLEOTIDE SEQUENCE</scope>
</reference>
<dbReference type="InterPro" id="IPR036691">
    <property type="entry name" value="Endo/exonu/phosph_ase_sf"/>
</dbReference>
<name>A0A481Z8U2_9VIRU</name>